<dbReference type="Pfam" id="PF02810">
    <property type="entry name" value="SEC-C"/>
    <property type="match status" value="1"/>
</dbReference>
<dbReference type="Gene3D" id="3.10.450.50">
    <property type="match status" value="1"/>
</dbReference>
<dbReference type="InterPro" id="IPR023006">
    <property type="entry name" value="YchJ-like"/>
</dbReference>
<dbReference type="InterPro" id="IPR004027">
    <property type="entry name" value="SEC_C_motif"/>
</dbReference>
<protein>
    <recommendedName>
        <fullName evidence="2">UPF0225 protein H9J30_05555</fullName>
    </recommendedName>
</protein>
<sequence>MSIENHCPCGSQKSYQNCCEALHLNVDSGAQVATSPEQLMRSRYCAFVLKKFDYIIKTHHVDFLGSLTLEQLKQGPNPNWLALEVLAANEEAHPDGTLRGTVTFKAWYKLAGEIDAIYERSEFVFQQGRWYYTQGQQMHAKRPGRNDPCVCRSGKKFKQCCMKD</sequence>
<evidence type="ECO:0000256" key="1">
    <source>
        <dbReference type="ARBA" id="ARBA00010839"/>
    </source>
</evidence>
<reference evidence="4 5" key="1">
    <citation type="submission" date="2020-08" db="EMBL/GenBank/DDBJ databases">
        <title>Whole genome sequence of Shewanella sp strain PS-2.</title>
        <authorList>
            <person name="Das S.K."/>
        </authorList>
    </citation>
    <scope>NUCLEOTIDE SEQUENCE [LARGE SCALE GENOMIC DNA]</scope>
    <source>
        <strain evidence="4 5">PS-2</strain>
    </source>
</reference>
<dbReference type="PANTHER" id="PTHR33747">
    <property type="entry name" value="UPF0225 PROTEIN SCO1677"/>
    <property type="match status" value="1"/>
</dbReference>
<keyword evidence="5" id="KW-1185">Reference proteome</keyword>
<dbReference type="SUPFAM" id="SSF54427">
    <property type="entry name" value="NTF2-like"/>
    <property type="match status" value="1"/>
</dbReference>
<evidence type="ECO:0000256" key="2">
    <source>
        <dbReference type="HAMAP-Rule" id="MF_00612"/>
    </source>
</evidence>
<dbReference type="HAMAP" id="MF_00612">
    <property type="entry name" value="UPF0225"/>
    <property type="match status" value="1"/>
</dbReference>
<evidence type="ECO:0000313" key="5">
    <source>
        <dbReference type="Proteomes" id="UP000829384"/>
    </source>
</evidence>
<organism evidence="4 5">
    <name type="scientific">Shewanella cutis</name>
    <dbReference type="NCBI Taxonomy" id="2766780"/>
    <lineage>
        <taxon>Bacteria</taxon>
        <taxon>Pseudomonadati</taxon>
        <taxon>Pseudomonadota</taxon>
        <taxon>Gammaproteobacteria</taxon>
        <taxon>Alteromonadales</taxon>
        <taxon>Shewanellaceae</taxon>
        <taxon>Shewanella</taxon>
    </lineage>
</organism>
<gene>
    <name evidence="4" type="ORF">H9J30_05555</name>
</gene>
<dbReference type="SUPFAM" id="SSF103642">
    <property type="entry name" value="Sec-C motif"/>
    <property type="match status" value="1"/>
</dbReference>
<dbReference type="PANTHER" id="PTHR33747:SF1">
    <property type="entry name" value="ADENYLATE CYCLASE-ASSOCIATED CAP C-TERMINAL DOMAIN-CONTAINING PROTEIN"/>
    <property type="match status" value="1"/>
</dbReference>
<evidence type="ECO:0000313" key="4">
    <source>
        <dbReference type="EMBL" id="MCG9963394.1"/>
    </source>
</evidence>
<comment type="caution">
    <text evidence="4">The sequence shown here is derived from an EMBL/GenBank/DDBJ whole genome shotgun (WGS) entry which is preliminary data.</text>
</comment>
<dbReference type="Proteomes" id="UP000829384">
    <property type="component" value="Unassembled WGS sequence"/>
</dbReference>
<accession>A0ABS9QSX6</accession>
<dbReference type="InterPro" id="IPR048469">
    <property type="entry name" value="YchJ-like_M"/>
</dbReference>
<feature type="domain" description="YchJ-like middle NTF2-like" evidence="3">
    <location>
        <begin position="35"/>
        <end position="135"/>
    </location>
</feature>
<name>A0ABS9QSX6_9GAMM</name>
<dbReference type="InterPro" id="IPR032710">
    <property type="entry name" value="NTF2-like_dom_sf"/>
</dbReference>
<dbReference type="RefSeq" id="WP_240130129.1">
    <property type="nucleotide sequence ID" value="NZ_JACSDI010000002.1"/>
</dbReference>
<dbReference type="EMBL" id="JACSDI010000002">
    <property type="protein sequence ID" value="MCG9963394.1"/>
    <property type="molecule type" value="Genomic_DNA"/>
</dbReference>
<comment type="similarity">
    <text evidence="1 2">Belongs to the UPF0225 family.</text>
</comment>
<evidence type="ECO:0000259" key="3">
    <source>
        <dbReference type="Pfam" id="PF17775"/>
    </source>
</evidence>
<proteinExistence type="inferred from homology"/>
<dbReference type="Pfam" id="PF17775">
    <property type="entry name" value="YchJ_M-like"/>
    <property type="match status" value="1"/>
</dbReference>